<accession>A0A327T9G9</accession>
<evidence type="ECO:0000313" key="4">
    <source>
        <dbReference type="EMBL" id="RAJ37035.1"/>
    </source>
</evidence>
<dbReference type="AlphaFoldDB" id="A0A327T9G9"/>
<dbReference type="PANTHER" id="PTHR30273:SF2">
    <property type="entry name" value="PROTEIN FECR"/>
    <property type="match status" value="1"/>
</dbReference>
<dbReference type="OrthoDB" id="1099963at2"/>
<dbReference type="PANTHER" id="PTHR30273">
    <property type="entry name" value="PERIPLASMIC SIGNAL SENSOR AND SIGMA FACTOR ACTIVATOR FECR-RELATED"/>
    <property type="match status" value="1"/>
</dbReference>
<proteinExistence type="predicted"/>
<organism evidence="4 5">
    <name type="scientific">Pedobacter cryoconitis</name>
    <dbReference type="NCBI Taxonomy" id="188932"/>
    <lineage>
        <taxon>Bacteria</taxon>
        <taxon>Pseudomonadati</taxon>
        <taxon>Bacteroidota</taxon>
        <taxon>Sphingobacteriia</taxon>
        <taxon>Sphingobacteriales</taxon>
        <taxon>Sphingobacteriaceae</taxon>
        <taxon>Pedobacter</taxon>
    </lineage>
</organism>
<dbReference type="InterPro" id="IPR006860">
    <property type="entry name" value="FecR"/>
</dbReference>
<dbReference type="InterPro" id="IPR012373">
    <property type="entry name" value="Ferrdict_sens_TM"/>
</dbReference>
<dbReference type="Proteomes" id="UP000249754">
    <property type="component" value="Unassembled WGS sequence"/>
</dbReference>
<dbReference type="GO" id="GO:0016989">
    <property type="term" value="F:sigma factor antagonist activity"/>
    <property type="evidence" value="ECO:0007669"/>
    <property type="project" value="TreeGrafter"/>
</dbReference>
<feature type="transmembrane region" description="Helical" evidence="1">
    <location>
        <begin position="84"/>
        <end position="102"/>
    </location>
</feature>
<evidence type="ECO:0000313" key="5">
    <source>
        <dbReference type="Proteomes" id="UP000249754"/>
    </source>
</evidence>
<comment type="caution">
    <text evidence="4">The sequence shown here is derived from an EMBL/GenBank/DDBJ whole genome shotgun (WGS) entry which is preliminary data.</text>
</comment>
<dbReference type="STRING" id="188932.AY601_2480"/>
<reference evidence="4 5" key="1">
    <citation type="submission" date="2018-06" db="EMBL/GenBank/DDBJ databases">
        <title>Genomic Encyclopedia of Archaeal and Bacterial Type Strains, Phase II (KMG-II): from individual species to whole genera.</title>
        <authorList>
            <person name="Goeker M."/>
        </authorList>
    </citation>
    <scope>NUCLEOTIDE SEQUENCE [LARGE SCALE GENOMIC DNA]</scope>
    <source>
        <strain evidence="4 5">DSM 14825</strain>
    </source>
</reference>
<sequence>MMMNDQEALNLLSKYNSGTATDLEIKLLENWYSAEILKQELSESEQDFSHLKEEIWEGTLQRAKLTEHEPEISEKRQVRSNKRWYQFAAAAAVLLIGIGYLFNRHSAAQNSLSKTLEIANQITAGKNMATLTLANGQRIILSDGLKGKLAEEAGVSITKTNDGELIYTVVSKPGKAAASNSGYNTISTAAGENYQVILPDGSKIKLNALSSLKYPASFAFQTDRKVELTGEAYFEVAKDKNHPFKVKTSSQEVEVLGTHFNICSYADHASTQTTLLEGSVKVSPLHYADAKERAAHAVLLKPGEKAIQLANSITMVPADVEEAIAWKEGWFYFKSTNLHDVLSEAAKWYDLEIIYRDGVPTDRFTGKIPKNASLGKFIKLLQLSDIKFNIEGRKMIIN</sequence>
<dbReference type="InterPro" id="IPR032508">
    <property type="entry name" value="FecR_C"/>
</dbReference>
<dbReference type="RefSeq" id="WP_111631791.1">
    <property type="nucleotide sequence ID" value="NZ_QLLR01000001.1"/>
</dbReference>
<feature type="domain" description="Protein FecR C-terminal" evidence="3">
    <location>
        <begin position="331"/>
        <end position="397"/>
    </location>
</feature>
<dbReference type="Pfam" id="PF16344">
    <property type="entry name" value="FecR_C"/>
    <property type="match status" value="1"/>
</dbReference>
<feature type="domain" description="FecR protein" evidence="2">
    <location>
        <begin position="185"/>
        <end position="281"/>
    </location>
</feature>
<evidence type="ECO:0000259" key="3">
    <source>
        <dbReference type="Pfam" id="PF16344"/>
    </source>
</evidence>
<name>A0A327T9G9_9SPHI</name>
<dbReference type="Gene3D" id="2.60.120.1440">
    <property type="match status" value="1"/>
</dbReference>
<dbReference type="EMBL" id="QLLR01000001">
    <property type="protein sequence ID" value="RAJ37035.1"/>
    <property type="molecule type" value="Genomic_DNA"/>
</dbReference>
<keyword evidence="1" id="KW-0812">Transmembrane</keyword>
<keyword evidence="1" id="KW-0472">Membrane</keyword>
<keyword evidence="1" id="KW-1133">Transmembrane helix</keyword>
<protein>
    <submittedName>
        <fullName evidence="4">FecR family protein</fullName>
    </submittedName>
</protein>
<evidence type="ECO:0000259" key="2">
    <source>
        <dbReference type="Pfam" id="PF04773"/>
    </source>
</evidence>
<gene>
    <name evidence="4" type="ORF">LY11_00110</name>
</gene>
<evidence type="ECO:0000256" key="1">
    <source>
        <dbReference type="SAM" id="Phobius"/>
    </source>
</evidence>
<dbReference type="Gene3D" id="3.55.50.30">
    <property type="match status" value="1"/>
</dbReference>
<dbReference type="Pfam" id="PF04773">
    <property type="entry name" value="FecR"/>
    <property type="match status" value="1"/>
</dbReference>